<protein>
    <recommendedName>
        <fullName evidence="1">AD domain-containing protein</fullName>
    </recommendedName>
</protein>
<reference evidence="2 3" key="1">
    <citation type="journal article" date="2011" name="J. Biotechnol.">
        <title>High-quality genome sequence of Pichia pastoris CBS7435.</title>
        <authorList>
            <person name="Kuberl A."/>
            <person name="Schneider J."/>
            <person name="Thallinger G.G."/>
            <person name="Anderl I."/>
            <person name="Wibberg D."/>
            <person name="Hajek T."/>
            <person name="Jaenicke S."/>
            <person name="Brinkrolf K."/>
            <person name="Goesmann A."/>
            <person name="Szczepanowski R."/>
            <person name="Puhler A."/>
            <person name="Schwab H."/>
            <person name="Glieder A."/>
            <person name="Pichler H."/>
        </authorList>
    </citation>
    <scope>NUCLEOTIDE SEQUENCE [LARGE SCALE GENOMIC DNA]</scope>
    <source>
        <strain evidence="3">ATCC 76273 / CBS 7435 / CECT 11047 / NRRL Y-11430 / Wegner 21-1</strain>
    </source>
</reference>
<dbReference type="EMBL" id="FR839629">
    <property type="protein sequence ID" value="CCA38067.1"/>
    <property type="molecule type" value="Genomic_DNA"/>
</dbReference>
<name>A0A1S0S014_KOMPC</name>
<dbReference type="Proteomes" id="UP000006853">
    <property type="component" value="Chromosome 2"/>
</dbReference>
<keyword evidence="3" id="KW-1185">Reference proteome</keyword>
<evidence type="ECO:0000313" key="2">
    <source>
        <dbReference type="EMBL" id="CCA38067.1"/>
    </source>
</evidence>
<dbReference type="PROSITE" id="PS52001">
    <property type="entry name" value="AD"/>
    <property type="match status" value="1"/>
</dbReference>
<dbReference type="InterPro" id="IPR016521">
    <property type="entry name" value="RNA-processing_Lsm12"/>
</dbReference>
<sequence>MNSLNASNSVGLRVKISTILDSSITGTIYSYNPELQLIALLPEHKNSLKIIKTTFIRSVVILESKNNVKKNLQSVLKQDPKLRPVHPEQLKVPKHKELRYKHNYELNRTLKPRIGHVSKEGLEIFKELYNLLPKGDVSWKKDDIVIYDDSVRITSPYKTDNVVSAHSGDDSQLEFIKKVIEKVWQASLPLSS</sequence>
<dbReference type="InterPro" id="IPR039683">
    <property type="entry name" value="Lsm12-like"/>
</dbReference>
<feature type="domain" description="AD" evidence="1">
    <location>
        <begin position="83"/>
        <end position="188"/>
    </location>
</feature>
<proteinExistence type="predicted"/>
<dbReference type="PANTHER" id="PTHR13542">
    <property type="entry name" value="LSM12 HOMOLOG"/>
    <property type="match status" value="1"/>
</dbReference>
<dbReference type="Pfam" id="PF09793">
    <property type="entry name" value="AD"/>
    <property type="match status" value="1"/>
</dbReference>
<dbReference type="InterPro" id="IPR019181">
    <property type="entry name" value="LSM12_ABD"/>
</dbReference>
<accession>A0A1S0S014</accession>
<dbReference type="InterPro" id="IPR047574">
    <property type="entry name" value="AD"/>
</dbReference>
<dbReference type="AlphaFoldDB" id="A0A1S0S014"/>
<evidence type="ECO:0000313" key="3">
    <source>
        <dbReference type="Proteomes" id="UP000006853"/>
    </source>
</evidence>
<evidence type="ECO:0000259" key="1">
    <source>
        <dbReference type="PROSITE" id="PS52001"/>
    </source>
</evidence>
<organism evidence="2 3">
    <name type="scientific">Komagataella phaffii (strain ATCC 76273 / CBS 7435 / CECT 11047 / NRRL Y-11430 / Wegner 21-1)</name>
    <name type="common">Yeast</name>
    <name type="synonym">Pichia pastoris</name>
    <dbReference type="NCBI Taxonomy" id="981350"/>
    <lineage>
        <taxon>Eukaryota</taxon>
        <taxon>Fungi</taxon>
        <taxon>Dikarya</taxon>
        <taxon>Ascomycota</taxon>
        <taxon>Saccharomycotina</taxon>
        <taxon>Pichiomycetes</taxon>
        <taxon>Pichiales</taxon>
        <taxon>Pichiaceae</taxon>
        <taxon>Komagataella</taxon>
    </lineage>
</organism>
<reference evidence="2 3" key="2">
    <citation type="journal article" date="2016" name="FEMS Yeast Res.">
        <title>Curation of the genome annotation of Pichia pastoris (Komagataella phaffii) CBS7435 from gene level to protein function.</title>
        <authorList>
            <person name="Valli M."/>
            <person name="Tatto N.E."/>
            <person name="Peymann A."/>
            <person name="Gruber C."/>
            <person name="Landes N."/>
            <person name="Ekker H."/>
            <person name="Thallinger G.G."/>
            <person name="Mattanovich D."/>
            <person name="Gasser B."/>
            <person name="Graf A.B."/>
        </authorList>
    </citation>
    <scope>GENOME REANNOTATION</scope>
    <source>
        <strain evidence="2 3">ATCC 76273 / CBS 7435 / CECT 11047 / NRRL Y-11430 / Wegner 21-1</strain>
    </source>
</reference>
<dbReference type="PIRSF" id="PIRSF007783">
    <property type="entry name" value="UCP007783_YHR121w"/>
    <property type="match status" value="1"/>
</dbReference>
<dbReference type="SMART" id="SM00995">
    <property type="entry name" value="AD"/>
    <property type="match status" value="1"/>
</dbReference>
<gene>
    <name evidence="2" type="ordered locus">PP7435_Chr2-0374</name>
</gene>